<dbReference type="KEGG" id="vg:10328659"/>
<dbReference type="EMBL" id="GU071098">
    <property type="protein sequence ID" value="ADO98156.1"/>
    <property type="molecule type" value="Genomic_DNA"/>
</dbReference>
<dbReference type="Proteomes" id="UP000006527">
    <property type="component" value="Segment"/>
</dbReference>
<gene>
    <name evidence="1" type="ORF">SSSM7_090</name>
</gene>
<name>E3SL08_9CAUD</name>
<organism evidence="1 2">
    <name type="scientific">Synechococcus phage S-SSM7</name>
    <dbReference type="NCBI Taxonomy" id="445686"/>
    <lineage>
        <taxon>Viruses</taxon>
        <taxon>Duplodnaviria</taxon>
        <taxon>Heunggongvirae</taxon>
        <taxon>Uroviricota</taxon>
        <taxon>Caudoviricetes</taxon>
        <taxon>Pantevenvirales</taxon>
        <taxon>Kyanoviridae</taxon>
        <taxon>Lipsvirus</taxon>
        <taxon>Lipsvirus ssm7</taxon>
    </lineage>
</organism>
<keyword evidence="2" id="KW-1185">Reference proteome</keyword>
<dbReference type="RefSeq" id="YP_004324143.1">
    <property type="nucleotide sequence ID" value="NC_015287.1"/>
</dbReference>
<reference evidence="1 2" key="1">
    <citation type="journal article" date="2010" name="Environ. Microbiol.">
        <title>Genomic analysis of oceanic cyanobacterial myoviruses compared with T4-like myoviruses from diverse hosts and environments.</title>
        <authorList>
            <person name="Sullivan M.B."/>
            <person name="Huang K.H."/>
            <person name="Ignacio-Espinoza J.C."/>
            <person name="Berlin A.M."/>
            <person name="Kelly L."/>
            <person name="Weigele P.R."/>
            <person name="DeFrancesco A.S."/>
            <person name="Kern S.E."/>
            <person name="Thompson L.R."/>
            <person name="Young S."/>
            <person name="Yandava C."/>
            <person name="Fu R."/>
            <person name="Krastins B."/>
            <person name="Chase M."/>
            <person name="Sarracino D."/>
            <person name="Osburne M.S."/>
            <person name="Henn M.R."/>
            <person name="Chisholm S.W."/>
        </authorList>
    </citation>
    <scope>NUCLEOTIDE SEQUENCE [LARGE SCALE GENOMIC DNA]</scope>
    <source>
        <strain evidence="1">8109-3</strain>
    </source>
</reference>
<evidence type="ECO:0000313" key="1">
    <source>
        <dbReference type="EMBL" id="ADO98156.1"/>
    </source>
</evidence>
<sequence>MAIYNDSRVVINLDELVACRSKVVGEELSNYEVSLLASELKDTLTWDTLFFMVDGAILDFKGKPRVIYGDTANDAELVEREKNKRKFKMVELKGVSWTIQVPLRIKD</sequence>
<protein>
    <submittedName>
        <fullName evidence="1">Uncharacterized protein</fullName>
    </submittedName>
</protein>
<proteinExistence type="predicted"/>
<dbReference type="OrthoDB" id="39194at10239"/>
<evidence type="ECO:0000313" key="2">
    <source>
        <dbReference type="Proteomes" id="UP000006527"/>
    </source>
</evidence>
<dbReference type="GeneID" id="10328659"/>
<accession>E3SL08</accession>